<dbReference type="VEuPathDB" id="AmoebaDB:DICPUDRAFT_40215"/>
<evidence type="ECO:0000256" key="1">
    <source>
        <dbReference type="ARBA" id="ARBA00022723"/>
    </source>
</evidence>
<protein>
    <recommendedName>
        <fullName evidence="7">RING-type domain-containing protein</fullName>
    </recommendedName>
</protein>
<keyword evidence="2" id="KW-0863">Zinc-finger</keyword>
<evidence type="ECO:0000256" key="2">
    <source>
        <dbReference type="ARBA" id="ARBA00022771"/>
    </source>
</evidence>
<dbReference type="SUPFAM" id="SSF57850">
    <property type="entry name" value="RING/U-box"/>
    <property type="match status" value="1"/>
</dbReference>
<dbReference type="InterPro" id="IPR017907">
    <property type="entry name" value="Znf_RING_CS"/>
</dbReference>
<evidence type="ECO:0000256" key="4">
    <source>
        <dbReference type="SAM" id="MobiDB-lite"/>
    </source>
</evidence>
<evidence type="ECO:0000256" key="3">
    <source>
        <dbReference type="ARBA" id="ARBA00022833"/>
    </source>
</evidence>
<dbReference type="AlphaFoldDB" id="F0ZXU5"/>
<evidence type="ECO:0000313" key="6">
    <source>
        <dbReference type="Proteomes" id="UP000001064"/>
    </source>
</evidence>
<accession>F0ZXU5</accession>
<feature type="region of interest" description="Disordered" evidence="4">
    <location>
        <begin position="142"/>
        <end position="183"/>
    </location>
</feature>
<evidence type="ECO:0008006" key="7">
    <source>
        <dbReference type="Google" id="ProtNLM"/>
    </source>
</evidence>
<dbReference type="OMA" id="DQLLCYC"/>
<keyword evidence="6" id="KW-1185">Reference proteome</keyword>
<name>F0ZXU5_DICPU</name>
<feature type="compositionally biased region" description="Low complexity" evidence="4">
    <location>
        <begin position="172"/>
        <end position="183"/>
    </location>
</feature>
<dbReference type="CDD" id="cd21931">
    <property type="entry name" value="TD_EMAP-like"/>
    <property type="match status" value="1"/>
</dbReference>
<dbReference type="eggNOG" id="ENOG502R6P0">
    <property type="taxonomic scope" value="Eukaryota"/>
</dbReference>
<sequence length="378" mass="42970">MDLSKTLFVLPPTDDKFLCTYHGGLMDIPIENNCSHCFCSFCIESLTCCPVDGCDISDTCVNNQLKDEIDQLLCYCQYGVEENPVTGEITTKINGCSCVISYGSKIAHESVCKYNPVNEKSPSLSYQDFYEMKMSGSGSLSNFSSPVDTSPKSSNSTSKSPSFEFMSSPDLNNNNTTSTNKFINNNNENNDYFDNNALWESSTSLFFCNRFCPNKDLGCCYTGKTEQDINYHLQIECYCQKMKEKIYDLEKMVEEQEQKIKQLKSSDSKLNVLENLSITNDQNNQETKNNNNNTNNNISNNTNNNSNSSSTNNKSYQHINDEDEKKSNNKQIQTYNFGKIFVLLFNVLKKGIKKSIKKVKKLFKRKNTGPYKNFIKIK</sequence>
<dbReference type="GeneID" id="10505990"/>
<dbReference type="Proteomes" id="UP000001064">
    <property type="component" value="Unassembled WGS sequence"/>
</dbReference>
<feature type="compositionally biased region" description="Low complexity" evidence="4">
    <location>
        <begin position="142"/>
        <end position="162"/>
    </location>
</feature>
<proteinExistence type="predicted"/>
<dbReference type="PROSITE" id="PS00518">
    <property type="entry name" value="ZF_RING_1"/>
    <property type="match status" value="1"/>
</dbReference>
<gene>
    <name evidence="5" type="ORF">DICPUDRAFT_40215</name>
</gene>
<dbReference type="KEGG" id="dpp:DICPUDRAFT_40215"/>
<dbReference type="EMBL" id="GL871267">
    <property type="protein sequence ID" value="EGC31233.1"/>
    <property type="molecule type" value="Genomic_DNA"/>
</dbReference>
<dbReference type="GO" id="GO:0008270">
    <property type="term" value="F:zinc ion binding"/>
    <property type="evidence" value="ECO:0007669"/>
    <property type="project" value="UniProtKB-KW"/>
</dbReference>
<dbReference type="InParanoid" id="F0ZXU5"/>
<keyword evidence="3" id="KW-0862">Zinc</keyword>
<dbReference type="OrthoDB" id="1630758at2759"/>
<evidence type="ECO:0000313" key="5">
    <source>
        <dbReference type="EMBL" id="EGC31233.1"/>
    </source>
</evidence>
<reference evidence="6" key="1">
    <citation type="journal article" date="2011" name="Genome Biol.">
        <title>Comparative genomics of the social amoebae Dictyostelium discoideum and Dictyostelium purpureum.</title>
        <authorList>
            <consortium name="US DOE Joint Genome Institute (JGI-PGF)"/>
            <person name="Sucgang R."/>
            <person name="Kuo A."/>
            <person name="Tian X."/>
            <person name="Salerno W."/>
            <person name="Parikh A."/>
            <person name="Feasley C.L."/>
            <person name="Dalin E."/>
            <person name="Tu H."/>
            <person name="Huang E."/>
            <person name="Barry K."/>
            <person name="Lindquist E."/>
            <person name="Shapiro H."/>
            <person name="Bruce D."/>
            <person name="Schmutz J."/>
            <person name="Salamov A."/>
            <person name="Fey P."/>
            <person name="Gaudet P."/>
            <person name="Anjard C."/>
            <person name="Babu M.M."/>
            <person name="Basu S."/>
            <person name="Bushmanova Y."/>
            <person name="van der Wel H."/>
            <person name="Katoh-Kurasawa M."/>
            <person name="Dinh C."/>
            <person name="Coutinho P.M."/>
            <person name="Saito T."/>
            <person name="Elias M."/>
            <person name="Schaap P."/>
            <person name="Kay R.R."/>
            <person name="Henrissat B."/>
            <person name="Eichinger L."/>
            <person name="Rivero F."/>
            <person name="Putnam N.H."/>
            <person name="West C.M."/>
            <person name="Loomis W.F."/>
            <person name="Chisholm R.L."/>
            <person name="Shaulsky G."/>
            <person name="Strassmann J.E."/>
            <person name="Queller D.C."/>
            <person name="Kuspa A."/>
            <person name="Grigoriev I.V."/>
        </authorList>
    </citation>
    <scope>NUCLEOTIDE SEQUENCE [LARGE SCALE GENOMIC DNA]</scope>
    <source>
        <strain evidence="6">QSDP1</strain>
    </source>
</reference>
<dbReference type="FunCoup" id="F0ZXU5">
    <property type="interactions" value="743"/>
</dbReference>
<dbReference type="RefSeq" id="XP_003292236.1">
    <property type="nucleotide sequence ID" value="XM_003292188.1"/>
</dbReference>
<dbReference type="InterPro" id="IPR049813">
    <property type="entry name" value="Elp-1-like_TD"/>
</dbReference>
<feature type="compositionally biased region" description="Low complexity" evidence="4">
    <location>
        <begin position="279"/>
        <end position="313"/>
    </location>
</feature>
<organism evidence="5 6">
    <name type="scientific">Dictyostelium purpureum</name>
    <name type="common">Slime mold</name>
    <dbReference type="NCBI Taxonomy" id="5786"/>
    <lineage>
        <taxon>Eukaryota</taxon>
        <taxon>Amoebozoa</taxon>
        <taxon>Evosea</taxon>
        <taxon>Eumycetozoa</taxon>
        <taxon>Dictyostelia</taxon>
        <taxon>Dictyosteliales</taxon>
        <taxon>Dictyosteliaceae</taxon>
        <taxon>Dictyostelium</taxon>
    </lineage>
</organism>
<keyword evidence="1" id="KW-0479">Metal-binding</keyword>
<feature type="region of interest" description="Disordered" evidence="4">
    <location>
        <begin position="277"/>
        <end position="327"/>
    </location>
</feature>